<dbReference type="FunFam" id="3.20.20.70:FF:000118">
    <property type="entry name" value="Alpha-galactosidase"/>
    <property type="match status" value="1"/>
</dbReference>
<dbReference type="STRING" id="1408250.Q760_00595"/>
<dbReference type="InterPro" id="IPR050985">
    <property type="entry name" value="Alpha-glycosidase_related"/>
</dbReference>
<evidence type="ECO:0000256" key="7">
    <source>
        <dbReference type="SAM" id="MobiDB-lite"/>
    </source>
</evidence>
<dbReference type="GO" id="GO:0004557">
    <property type="term" value="F:alpha-galactosidase activity"/>
    <property type="evidence" value="ECO:0007669"/>
    <property type="project" value="UniProtKB-UniRule"/>
</dbReference>
<keyword evidence="4 5" id="KW-0326">Glycosidase</keyword>
<dbReference type="Pfam" id="PF02065">
    <property type="entry name" value="Melibiase"/>
    <property type="match status" value="1"/>
</dbReference>
<dbReference type="PANTHER" id="PTHR43053:SF3">
    <property type="entry name" value="ALPHA-GALACTOSIDASE C-RELATED"/>
    <property type="match status" value="1"/>
</dbReference>
<dbReference type="Pfam" id="PF16874">
    <property type="entry name" value="Glyco_hydro_36C"/>
    <property type="match status" value="1"/>
</dbReference>
<evidence type="ECO:0000256" key="5">
    <source>
        <dbReference type="PIRNR" id="PIRNR005536"/>
    </source>
</evidence>
<protein>
    <recommendedName>
        <fullName evidence="2 5">Alpha-galactosidase</fullName>
        <ecNumber evidence="2 5">3.2.1.22</ecNumber>
    </recommendedName>
</protein>
<comment type="similarity">
    <text evidence="5">Belongs to the glycosyl hydrolase.</text>
</comment>
<dbReference type="GO" id="GO:0016052">
    <property type="term" value="P:carbohydrate catabolic process"/>
    <property type="evidence" value="ECO:0007669"/>
    <property type="project" value="InterPro"/>
</dbReference>
<dbReference type="InterPro" id="IPR000111">
    <property type="entry name" value="Glyco_hydro_27/36_CS"/>
</dbReference>
<proteinExistence type="inferred from homology"/>
<dbReference type="EMBL" id="AXNT01000097">
    <property type="protein sequence ID" value="KGM01560.1"/>
    <property type="molecule type" value="Genomic_DNA"/>
</dbReference>
<evidence type="ECO:0000256" key="6">
    <source>
        <dbReference type="PIRSR" id="PIRSR005536-1"/>
    </source>
</evidence>
<dbReference type="InterPro" id="IPR031704">
    <property type="entry name" value="Glyco_hydro_36_N"/>
</dbReference>
<evidence type="ECO:0000259" key="8">
    <source>
        <dbReference type="Pfam" id="PF16874"/>
    </source>
</evidence>
<accession>A0A0A0B3Y8</accession>
<dbReference type="EC" id="3.2.1.22" evidence="2 5"/>
<reference evidence="10 11" key="1">
    <citation type="submission" date="2013-10" db="EMBL/GenBank/DDBJ databases">
        <authorList>
            <person name="Wang G."/>
            <person name="Zhuang W."/>
        </authorList>
    </citation>
    <scope>NUCLEOTIDE SEQUENCE [LARGE SCALE GENOMIC DNA]</scope>
    <source>
        <strain evidence="10 11">DSM 20118</strain>
    </source>
</reference>
<dbReference type="InterPro" id="IPR002252">
    <property type="entry name" value="Glyco_hydro_36"/>
</dbReference>
<dbReference type="PRINTS" id="PR00743">
    <property type="entry name" value="GLHYDRLASE36"/>
</dbReference>
<feature type="region of interest" description="Disordered" evidence="7">
    <location>
        <begin position="1"/>
        <end position="24"/>
    </location>
</feature>
<dbReference type="Gene3D" id="2.70.98.60">
    <property type="entry name" value="alpha-galactosidase from lactobacil brevis"/>
    <property type="match status" value="1"/>
</dbReference>
<evidence type="ECO:0000259" key="9">
    <source>
        <dbReference type="Pfam" id="PF16875"/>
    </source>
</evidence>
<dbReference type="AlphaFoldDB" id="A0A0A0B3Y8"/>
<name>A0A0A0B3Y8_9CELL</name>
<dbReference type="CDD" id="cd14791">
    <property type="entry name" value="GH36"/>
    <property type="match status" value="1"/>
</dbReference>
<dbReference type="PROSITE" id="PS00512">
    <property type="entry name" value="ALPHA_GALACTOSIDASE"/>
    <property type="match status" value="1"/>
</dbReference>
<gene>
    <name evidence="10" type="ORF">Q760_00595</name>
</gene>
<evidence type="ECO:0000256" key="2">
    <source>
        <dbReference type="ARBA" id="ARBA00012755"/>
    </source>
</evidence>
<dbReference type="InterPro" id="IPR017853">
    <property type="entry name" value="GH"/>
</dbReference>
<dbReference type="InterPro" id="IPR013785">
    <property type="entry name" value="Aldolase_TIM"/>
</dbReference>
<evidence type="ECO:0000256" key="3">
    <source>
        <dbReference type="ARBA" id="ARBA00022801"/>
    </source>
</evidence>
<evidence type="ECO:0000313" key="10">
    <source>
        <dbReference type="EMBL" id="KGM01560.1"/>
    </source>
</evidence>
<feature type="domain" description="Glycosyl hydrolase family 36 C-terminal" evidence="8">
    <location>
        <begin position="643"/>
        <end position="723"/>
    </location>
</feature>
<dbReference type="PANTHER" id="PTHR43053">
    <property type="entry name" value="GLYCOSIDASE FAMILY 31"/>
    <property type="match status" value="1"/>
</dbReference>
<dbReference type="Proteomes" id="UP000029833">
    <property type="component" value="Unassembled WGS sequence"/>
</dbReference>
<dbReference type="Pfam" id="PF16875">
    <property type="entry name" value="Glyco_hydro_36N"/>
    <property type="match status" value="1"/>
</dbReference>
<feature type="active site" description="Proton donor" evidence="6">
    <location>
        <position position="539"/>
    </location>
</feature>
<dbReference type="SUPFAM" id="SSF51445">
    <property type="entry name" value="(Trans)glycosidases"/>
    <property type="match status" value="1"/>
</dbReference>
<organism evidence="10 11">
    <name type="scientific">Cellulomonas cellasea DSM 20118</name>
    <dbReference type="NCBI Taxonomy" id="1408250"/>
    <lineage>
        <taxon>Bacteria</taxon>
        <taxon>Bacillati</taxon>
        <taxon>Actinomycetota</taxon>
        <taxon>Actinomycetes</taxon>
        <taxon>Micrococcales</taxon>
        <taxon>Cellulomonadaceae</taxon>
        <taxon>Cellulomonas</taxon>
    </lineage>
</organism>
<dbReference type="Gene3D" id="3.20.20.70">
    <property type="entry name" value="Aldolase class I"/>
    <property type="match status" value="1"/>
</dbReference>
<feature type="active site" description="Nucleophile" evidence="6">
    <location>
        <position position="473"/>
    </location>
</feature>
<comment type="catalytic activity">
    <reaction evidence="1 5">
        <text>Hydrolysis of terminal, non-reducing alpha-D-galactose residues in alpha-D-galactosides, including galactose oligosaccharides, galactomannans and galactolipids.</text>
        <dbReference type="EC" id="3.2.1.22"/>
    </reaction>
</comment>
<keyword evidence="11" id="KW-1185">Reference proteome</keyword>
<dbReference type="Gene3D" id="2.60.40.1180">
    <property type="entry name" value="Golgi alpha-mannosidase II"/>
    <property type="match status" value="1"/>
</dbReference>
<sequence>MNAAEALSLTFPPTGPPEGAHDPHDRVVHLRAAGVSLVVDLTGGTLPRVLHWGADLGALSDASLGALALASRPVPLGFPVDGEVQIAVLPEQSAGFLGTPGLTGHRDGADFSTAFAVRRAALATPADATGSSVLVVDADDASAGLGLRLVLELTASGLVRERARVTSTGDGTFTLDGLLLTLPVPARATELLDFTGRHLRERSPQRTDFTHGTRLRENRRGRTGYDAAFLLAAGTPGFGNRRGEVWGLHTAWSGNHRTLAERSHYNPGLLGGGELLLPGEVRLGAGESYTSPWVVGAYGRGLDDVSARFHRWFRARAHHPRSPRPVVANTWEAVYFEHDLGRLTDLADAAAAVGVERFVLDDGWFGGRRDDTTSLGDWYVSADVWPDGLGPLVDHVRGLGMEFGLWVEPEMVNPDSDLARAHPEWMLQASDRLPRAARHQQVLDLAEPGASAYILERLDALLTEYPIAYLKWDHNRDLVDAGHGPRRTAGVHAQTLAVYRLLDELRRRHPAVEIESCSSGGGRVDLEILERTDRVWTSDCIDALERQQIQRWTNLLVPYEILGAHVGSGAAHSTGRRHPLEFRAGTALFGHLGIEWDLREADDAQRAQLAEWIALYKELRGLLHTGTSVHADVADPAYGVHGVVAQDGSDALFAVVATATSTQSPTGRLPLPGLDPDALYLVRPQAPAHVVDGVASGYLHLPWWTPEGVTLPGRVLEDVGVEAPVLFSERLVLVRATRVG</sequence>
<evidence type="ECO:0000256" key="1">
    <source>
        <dbReference type="ARBA" id="ARBA00001255"/>
    </source>
</evidence>
<dbReference type="InterPro" id="IPR013780">
    <property type="entry name" value="Glyco_hydro_b"/>
</dbReference>
<dbReference type="InterPro" id="IPR031705">
    <property type="entry name" value="Glyco_hydro_36_C"/>
</dbReference>
<comment type="caution">
    <text evidence="10">The sequence shown here is derived from an EMBL/GenBank/DDBJ whole genome shotgun (WGS) entry which is preliminary data.</text>
</comment>
<evidence type="ECO:0000256" key="4">
    <source>
        <dbReference type="ARBA" id="ARBA00023295"/>
    </source>
</evidence>
<evidence type="ECO:0000313" key="11">
    <source>
        <dbReference type="Proteomes" id="UP000029833"/>
    </source>
</evidence>
<keyword evidence="3 5" id="KW-0378">Hydrolase</keyword>
<dbReference type="InterPro" id="IPR038417">
    <property type="entry name" value="Alpga-gal_N_sf"/>
</dbReference>
<feature type="domain" description="Glycosyl hydrolase family 36 N-terminal" evidence="9">
    <location>
        <begin position="46"/>
        <end position="283"/>
    </location>
</feature>
<dbReference type="PIRSF" id="PIRSF005536">
    <property type="entry name" value="Agal"/>
    <property type="match status" value="1"/>
</dbReference>